<dbReference type="SUPFAM" id="SSF49464">
    <property type="entry name" value="Carboxypeptidase regulatory domain-like"/>
    <property type="match status" value="1"/>
</dbReference>
<name>A0A4S8RRX2_9FLAO</name>
<dbReference type="Gene3D" id="2.40.170.20">
    <property type="entry name" value="TonB-dependent receptor, beta-barrel domain"/>
    <property type="match status" value="1"/>
</dbReference>
<dbReference type="InterPro" id="IPR008969">
    <property type="entry name" value="CarboxyPept-like_regulatory"/>
</dbReference>
<dbReference type="InterPro" id="IPR036942">
    <property type="entry name" value="Beta-barrel_TonB_sf"/>
</dbReference>
<sequence>MRTALLLAVFCCTNVHFGQQGTVILGSVQEMGRNLPVPNATITIENTSRNFFTDANGNFDVQVHQVGEYVLKISAPDFVPKRFSLYFEGKPIDLGPVFLEKDIFQERSDNLITLTEGDLLDDGEAVSGALGLLQSTKDVFLNRAAFDFGQAFFKVRGYDSRNGTVLINGIPMNKFFDGRPQWNNWGGLNDVVRNQEYDHALDINSYGFGGILGNTQINVRPSGMRPGIRLSSSASNRTYRGRLMATYNSGPSQKGWAYSFSASRRWAKEGYVEGTLYDAYSFFGALEYLPNSKSSLSLTAILARNRRGRSAALTEEVFELKGNQYNPYWGNQDGELRNSRGREIFEPIFLLNYKLQREKFSWNVGVAHQFGTNTRSRLGYFNAPNPDPTYYRYLPSYFINSSIGADFINANLAREGFLKHPQLSWEQLYTANTNANNQGRAAYVLYNDVADDTQTTMATNMEYNISENINLGFGGNFKTLSSENYAEIQDLLGAEFHEDMDSFSNTLNDANGKLEKTTGDKFNYNYTLDTSQFEAFGQLSTTLKKWSGFVSASISGYKAQRNGLFVNERFLENSIGESPKVSFSNMSFKGGLTYFLSGRHWFTANAAKVERSPTLQNIFINPRENNEVVPEIQKETITTTDVSYFVRLPNLTGRLTAFYTRFMNTTDINFFFVDSGLGSDFVQEVITGLDRLHKGLELGLEYEASSSVKLTLVGNLGDYVYASDPSVQINFDTAGADEDLIDPEGDIDLGIAKVKGLKLAQGPQTALALGVEYRNPNYWWFGATANYLTHNYINISTISRTSSFLLDPETGERFPDATDENVAKILRQKKLEDIYLLNLIGGKSWLVNKKYISLFASVSNLFDGVFRTGGYEQSRNGNFGQLQQDNLSGAPSFGPKYWYSYGRTYFLNLAISF</sequence>
<evidence type="ECO:0000313" key="5">
    <source>
        <dbReference type="Proteomes" id="UP000310406"/>
    </source>
</evidence>
<dbReference type="Proteomes" id="UP000310406">
    <property type="component" value="Unassembled WGS sequence"/>
</dbReference>
<dbReference type="Pfam" id="PF13620">
    <property type="entry name" value="CarboxypepD_reg"/>
    <property type="match status" value="1"/>
</dbReference>
<keyword evidence="5" id="KW-1185">Reference proteome</keyword>
<dbReference type="AlphaFoldDB" id="A0A4S8RRX2"/>
<dbReference type="EMBL" id="SNTZ01000001">
    <property type="protein sequence ID" value="THV61477.1"/>
    <property type="molecule type" value="Genomic_DNA"/>
</dbReference>
<proteinExistence type="predicted"/>
<comment type="caution">
    <text evidence="4">The sequence shown here is derived from an EMBL/GenBank/DDBJ whole genome shotgun (WGS) entry which is preliminary data.</text>
</comment>
<evidence type="ECO:0000256" key="1">
    <source>
        <dbReference type="ARBA" id="ARBA00004442"/>
    </source>
</evidence>
<dbReference type="Gene3D" id="2.60.40.1120">
    <property type="entry name" value="Carboxypeptidase-like, regulatory domain"/>
    <property type="match status" value="1"/>
</dbReference>
<keyword evidence="2" id="KW-0472">Membrane</keyword>
<protein>
    <submittedName>
        <fullName evidence="4">TonB-dependent receptor</fullName>
    </submittedName>
</protein>
<accession>A0A4S8RRX2</accession>
<organism evidence="4 5">
    <name type="scientific">Flagellimonas alvinocaridis</name>
    <dbReference type="NCBI Taxonomy" id="2530200"/>
    <lineage>
        <taxon>Bacteria</taxon>
        <taxon>Pseudomonadati</taxon>
        <taxon>Bacteroidota</taxon>
        <taxon>Flavobacteriia</taxon>
        <taxon>Flavobacteriales</taxon>
        <taxon>Flavobacteriaceae</taxon>
        <taxon>Flagellimonas</taxon>
    </lineage>
</organism>
<evidence type="ECO:0000256" key="3">
    <source>
        <dbReference type="ARBA" id="ARBA00023237"/>
    </source>
</evidence>
<evidence type="ECO:0000256" key="2">
    <source>
        <dbReference type="ARBA" id="ARBA00023136"/>
    </source>
</evidence>
<keyword evidence="4" id="KW-0675">Receptor</keyword>
<reference evidence="4 5" key="1">
    <citation type="submission" date="2019-03" db="EMBL/GenBank/DDBJ databases">
        <title>Muricauda SCR12 sp.nov, a marine bacterium isolated from Pacific Ocean:the Okinawa trough.</title>
        <authorList>
            <person name="Liu L."/>
        </authorList>
    </citation>
    <scope>NUCLEOTIDE SEQUENCE [LARGE SCALE GENOMIC DNA]</scope>
    <source>
        <strain evidence="4 5">SCR12</strain>
    </source>
</reference>
<dbReference type="RefSeq" id="WP_136565255.1">
    <property type="nucleotide sequence ID" value="NZ_SNTZ01000001.1"/>
</dbReference>
<dbReference type="GO" id="GO:0009279">
    <property type="term" value="C:cell outer membrane"/>
    <property type="evidence" value="ECO:0007669"/>
    <property type="project" value="UniProtKB-SubCell"/>
</dbReference>
<keyword evidence="3" id="KW-0998">Cell outer membrane</keyword>
<dbReference type="SUPFAM" id="SSF56935">
    <property type="entry name" value="Porins"/>
    <property type="match status" value="1"/>
</dbReference>
<dbReference type="OrthoDB" id="1453181at2"/>
<evidence type="ECO:0000313" key="4">
    <source>
        <dbReference type="EMBL" id="THV61477.1"/>
    </source>
</evidence>
<gene>
    <name evidence="4" type="ORF">EZV76_03880</name>
</gene>
<comment type="subcellular location">
    <subcellularLocation>
        <location evidence="1">Cell outer membrane</location>
    </subcellularLocation>
</comment>